<dbReference type="AlphaFoldDB" id="A0A7W7TWV2"/>
<dbReference type="EMBL" id="JACHJY010000002">
    <property type="protein sequence ID" value="MBB4980844.1"/>
    <property type="molecule type" value="Genomic_DNA"/>
</dbReference>
<sequence length="194" mass="21704">MTIEPEGMPRYQTSAPNHVYYFDIGTGTWHGKATFRVTSWRRLMRSRIGLPNKLLATAMHTIELLTGAPRQESTIVAKPDEGEFGQADNVVKISKFGVTLYLLEEQYVLDSNGTGVTVHGKERLGPVPGLLTRTFIYTAEIRDEGMAATYHMPLLATPWTGNYQVAADRQSIFAELLCDWGRVTEETRRISVPA</sequence>
<protein>
    <submittedName>
        <fullName evidence="1">Uncharacterized protein</fullName>
    </submittedName>
</protein>
<comment type="caution">
    <text evidence="1">The sequence shown here is derived from an EMBL/GenBank/DDBJ whole genome shotgun (WGS) entry which is preliminary data.</text>
</comment>
<proteinExistence type="predicted"/>
<reference evidence="1 2" key="1">
    <citation type="submission" date="2020-08" db="EMBL/GenBank/DDBJ databases">
        <title>Genomic Encyclopedia of Type Strains, Phase III (KMG-III): the genomes of soil and plant-associated and newly described type strains.</title>
        <authorList>
            <person name="Whitman W."/>
        </authorList>
    </citation>
    <scope>NUCLEOTIDE SEQUENCE [LARGE SCALE GENOMIC DNA]</scope>
    <source>
        <strain evidence="1 2">SFB5A</strain>
    </source>
</reference>
<organism evidence="1 2">
    <name type="scientific">Streptomyces nymphaeiformis</name>
    <dbReference type="NCBI Taxonomy" id="2663842"/>
    <lineage>
        <taxon>Bacteria</taxon>
        <taxon>Bacillati</taxon>
        <taxon>Actinomycetota</taxon>
        <taxon>Actinomycetes</taxon>
        <taxon>Kitasatosporales</taxon>
        <taxon>Streptomycetaceae</taxon>
        <taxon>Streptomyces</taxon>
    </lineage>
</organism>
<name>A0A7W7TWV2_9ACTN</name>
<gene>
    <name evidence="1" type="ORF">GGE06_001752</name>
</gene>
<accession>A0A7W7TWV2</accession>
<dbReference type="RefSeq" id="WP_147321036.1">
    <property type="nucleotide sequence ID" value="NZ_JACHJY010000002.1"/>
</dbReference>
<keyword evidence="2" id="KW-1185">Reference proteome</keyword>
<dbReference type="Proteomes" id="UP000582643">
    <property type="component" value="Unassembled WGS sequence"/>
</dbReference>
<evidence type="ECO:0000313" key="2">
    <source>
        <dbReference type="Proteomes" id="UP000582643"/>
    </source>
</evidence>
<evidence type="ECO:0000313" key="1">
    <source>
        <dbReference type="EMBL" id="MBB4980844.1"/>
    </source>
</evidence>